<dbReference type="EMBL" id="JACHBI010000016">
    <property type="protein sequence ID" value="MBB5577089.1"/>
    <property type="molecule type" value="Genomic_DNA"/>
</dbReference>
<accession>A0A7W8XXB3</accession>
<keyword evidence="3" id="KW-1185">Reference proteome</keyword>
<feature type="compositionally biased region" description="Basic residues" evidence="1">
    <location>
        <begin position="274"/>
        <end position="286"/>
    </location>
</feature>
<organism evidence="2 3">
    <name type="scientific">Rhizobium paranaense</name>
    <dbReference type="NCBI Taxonomy" id="1650438"/>
    <lineage>
        <taxon>Bacteria</taxon>
        <taxon>Pseudomonadati</taxon>
        <taxon>Pseudomonadota</taxon>
        <taxon>Alphaproteobacteria</taxon>
        <taxon>Hyphomicrobiales</taxon>
        <taxon>Rhizobiaceae</taxon>
        <taxon>Rhizobium/Agrobacterium group</taxon>
        <taxon>Rhizobium</taxon>
    </lineage>
</organism>
<sequence length="352" mass="38809">MTLIRPPPRPRKTNKCPHIGSRFNVSCTISDKPGKLLRLSVWPVASQTFTPAGTGIITDPAHNREYGEAPPSRCRCLHGHDDRGPDQSSNRSASGGDAMRPALLRQQAGLPARPPKRLRAPMCSIPASTALRSGRVPAPSKELAHVDAGRTDNLGKNRTRLKAGGNQRLFVLARAAPTARDRRDHFNRMLGHRTTPSVCTRTSDVRINLARRLSPWAYVPRTAIQSVRENGPALRANAMNLAFELLDRQPPINVDRMRVHRLGGSDGNGFMGCRARRRSSRVHLQRRREADRPHRSSRDGIASHFSYPAELGRQVFCRLRQSVPLGRYWSCAGAITTVASTADGHIKPAAEA</sequence>
<evidence type="ECO:0000313" key="3">
    <source>
        <dbReference type="Proteomes" id="UP000549882"/>
    </source>
</evidence>
<dbReference type="Proteomes" id="UP000549882">
    <property type="component" value="Unassembled WGS sequence"/>
</dbReference>
<reference evidence="2 3" key="1">
    <citation type="submission" date="2020-08" db="EMBL/GenBank/DDBJ databases">
        <title>Genomic Encyclopedia of Type Strains, Phase IV (KMG-V): Genome sequencing to study the core and pangenomes of soil and plant-associated prokaryotes.</title>
        <authorList>
            <person name="Whitman W."/>
        </authorList>
    </citation>
    <scope>NUCLEOTIDE SEQUENCE [LARGE SCALE GENOMIC DNA]</scope>
    <source>
        <strain evidence="2 3">SEMIA 4064</strain>
    </source>
</reference>
<gene>
    <name evidence="2" type="ORF">GGD50_005738</name>
</gene>
<evidence type="ECO:0000256" key="1">
    <source>
        <dbReference type="SAM" id="MobiDB-lite"/>
    </source>
</evidence>
<evidence type="ECO:0000313" key="2">
    <source>
        <dbReference type="EMBL" id="MBB5577089.1"/>
    </source>
</evidence>
<dbReference type="AlphaFoldDB" id="A0A7W8XXB3"/>
<feature type="region of interest" description="Disordered" evidence="1">
    <location>
        <begin position="270"/>
        <end position="301"/>
    </location>
</feature>
<comment type="caution">
    <text evidence="2">The sequence shown here is derived from an EMBL/GenBank/DDBJ whole genome shotgun (WGS) entry which is preliminary data.</text>
</comment>
<protein>
    <submittedName>
        <fullName evidence="2">Uncharacterized protein</fullName>
    </submittedName>
</protein>
<proteinExistence type="predicted"/>
<name>A0A7W8XXB3_9HYPH</name>
<feature type="region of interest" description="Disordered" evidence="1">
    <location>
        <begin position="55"/>
        <end position="97"/>
    </location>
</feature>
<feature type="compositionally biased region" description="Basic and acidic residues" evidence="1">
    <location>
        <begin position="287"/>
        <end position="298"/>
    </location>
</feature>